<dbReference type="SMART" id="SM00184">
    <property type="entry name" value="RING"/>
    <property type="match status" value="1"/>
</dbReference>
<dbReference type="InterPro" id="IPR001841">
    <property type="entry name" value="Znf_RING"/>
</dbReference>
<reference evidence="11" key="3">
    <citation type="submission" date="2025-09" db="UniProtKB">
        <authorList>
            <consortium name="Ensembl"/>
        </authorList>
    </citation>
    <scope>IDENTIFICATION</scope>
</reference>
<proteinExistence type="predicted"/>
<keyword evidence="2" id="KW-0479">Metal-binding</keyword>
<evidence type="ECO:0000256" key="1">
    <source>
        <dbReference type="ARBA" id="ARBA00022588"/>
    </source>
</evidence>
<dbReference type="Pfam" id="PF13765">
    <property type="entry name" value="PRY"/>
    <property type="match status" value="1"/>
</dbReference>
<organism evidence="11 12">
    <name type="scientific">Oreochromis aureus</name>
    <name type="common">Israeli tilapia</name>
    <name type="synonym">Chromis aureus</name>
    <dbReference type="NCBI Taxonomy" id="47969"/>
    <lineage>
        <taxon>Eukaryota</taxon>
        <taxon>Metazoa</taxon>
        <taxon>Chordata</taxon>
        <taxon>Craniata</taxon>
        <taxon>Vertebrata</taxon>
        <taxon>Euteleostomi</taxon>
        <taxon>Actinopterygii</taxon>
        <taxon>Neopterygii</taxon>
        <taxon>Teleostei</taxon>
        <taxon>Neoteleostei</taxon>
        <taxon>Acanthomorphata</taxon>
        <taxon>Ovalentaria</taxon>
        <taxon>Cichlomorphae</taxon>
        <taxon>Cichliformes</taxon>
        <taxon>Cichlidae</taxon>
        <taxon>African cichlids</taxon>
        <taxon>Pseudocrenilabrinae</taxon>
        <taxon>Oreochromini</taxon>
        <taxon>Oreochromis</taxon>
    </lineage>
</organism>
<evidence type="ECO:0000259" key="8">
    <source>
        <dbReference type="PROSITE" id="PS50089"/>
    </source>
</evidence>
<feature type="domain" description="B box-type" evidence="9">
    <location>
        <begin position="155"/>
        <end position="191"/>
    </location>
</feature>
<dbReference type="PRINTS" id="PR01407">
    <property type="entry name" value="BUTYPHLNCDUF"/>
</dbReference>
<evidence type="ECO:0000256" key="2">
    <source>
        <dbReference type="ARBA" id="ARBA00022723"/>
    </source>
</evidence>
<dbReference type="Pfam" id="PF00622">
    <property type="entry name" value="SPRY"/>
    <property type="match status" value="1"/>
</dbReference>
<dbReference type="GO" id="GO:0008270">
    <property type="term" value="F:zinc ion binding"/>
    <property type="evidence" value="ECO:0007669"/>
    <property type="project" value="UniProtKB-KW"/>
</dbReference>
<dbReference type="GO" id="GO:0005737">
    <property type="term" value="C:cytoplasm"/>
    <property type="evidence" value="ECO:0007669"/>
    <property type="project" value="UniProtKB-ARBA"/>
</dbReference>
<dbReference type="InterPro" id="IPR006574">
    <property type="entry name" value="PRY"/>
</dbReference>
<dbReference type="SUPFAM" id="SSF57845">
    <property type="entry name" value="B-box zinc-binding domain"/>
    <property type="match status" value="1"/>
</dbReference>
<reference evidence="11" key="2">
    <citation type="submission" date="2025-08" db="UniProtKB">
        <authorList>
            <consortium name="Ensembl"/>
        </authorList>
    </citation>
    <scope>IDENTIFICATION</scope>
</reference>
<dbReference type="InterPro" id="IPR003879">
    <property type="entry name" value="Butyrophylin_SPRY"/>
</dbReference>
<dbReference type="InterPro" id="IPR043136">
    <property type="entry name" value="B30.2/SPRY_sf"/>
</dbReference>
<dbReference type="InterPro" id="IPR017907">
    <property type="entry name" value="Znf_RING_CS"/>
</dbReference>
<feature type="coiled-coil region" evidence="7">
    <location>
        <begin position="199"/>
        <end position="226"/>
    </location>
</feature>
<evidence type="ECO:0000256" key="5">
    <source>
        <dbReference type="ARBA" id="ARBA00022859"/>
    </source>
</evidence>
<dbReference type="InterPro" id="IPR051051">
    <property type="entry name" value="E3_ubiq-ligase_TRIM/RNF"/>
</dbReference>
<keyword evidence="3 6" id="KW-0863">Zinc-finger</keyword>
<dbReference type="SMART" id="SM00589">
    <property type="entry name" value="PRY"/>
    <property type="match status" value="1"/>
</dbReference>
<dbReference type="InterPro" id="IPR013320">
    <property type="entry name" value="ConA-like_dom_sf"/>
</dbReference>
<keyword evidence="5" id="KW-0391">Immunity</keyword>
<dbReference type="SMART" id="SM00336">
    <property type="entry name" value="BBOX"/>
    <property type="match status" value="2"/>
</dbReference>
<dbReference type="Pfam" id="PF00643">
    <property type="entry name" value="zf-B_box"/>
    <property type="match status" value="1"/>
</dbReference>
<dbReference type="Proteomes" id="UP000472276">
    <property type="component" value="Unassembled WGS sequence"/>
</dbReference>
<dbReference type="Ensembl" id="ENSOABT00000074147.1">
    <property type="protein sequence ID" value="ENSOABP00000063535.1"/>
    <property type="gene ID" value="ENSOABG00000039326.1"/>
</dbReference>
<evidence type="ECO:0000256" key="6">
    <source>
        <dbReference type="PROSITE-ProRule" id="PRU00024"/>
    </source>
</evidence>
<feature type="domain" description="B30.2/SPRY" evidence="10">
    <location>
        <begin position="346"/>
        <end position="542"/>
    </location>
</feature>
<name>A0AAZ1X7E6_OREAU</name>
<evidence type="ECO:0000313" key="12">
    <source>
        <dbReference type="Proteomes" id="UP000472276"/>
    </source>
</evidence>
<reference evidence="12" key="1">
    <citation type="submission" date="2020-03" db="EMBL/GenBank/DDBJ databases">
        <title>Evolution of repeat sequences and sex chromosomes of tilapia species revealed by chromosome-level genomes.</title>
        <authorList>
            <person name="Xu L."/>
            <person name="Tao W."/>
            <person name="Wang D."/>
            <person name="Zhou Q."/>
        </authorList>
    </citation>
    <scope>NUCLEOTIDE SEQUENCE [LARGE SCALE GENOMIC DNA]</scope>
    <source>
        <strain evidence="12">Israel</strain>
    </source>
</reference>
<dbReference type="Pfam" id="PF15227">
    <property type="entry name" value="zf-C3HC4_4"/>
    <property type="match status" value="1"/>
</dbReference>
<evidence type="ECO:0000256" key="4">
    <source>
        <dbReference type="ARBA" id="ARBA00022833"/>
    </source>
</evidence>
<dbReference type="SUPFAM" id="SSF49899">
    <property type="entry name" value="Concanavalin A-like lectins/glucanases"/>
    <property type="match status" value="1"/>
</dbReference>
<dbReference type="Pfam" id="PF25600">
    <property type="entry name" value="TRIM_CC"/>
    <property type="match status" value="1"/>
</dbReference>
<dbReference type="AlphaFoldDB" id="A0AAZ1X7E6"/>
<protein>
    <submittedName>
        <fullName evidence="11">Uncharacterized protein</fullName>
    </submittedName>
</protein>
<keyword evidence="7" id="KW-0175">Coiled coil</keyword>
<keyword evidence="12" id="KW-1185">Reference proteome</keyword>
<evidence type="ECO:0000313" key="11">
    <source>
        <dbReference type="Ensembl" id="ENSOABP00000063535.1"/>
    </source>
</evidence>
<dbReference type="InterPro" id="IPR003877">
    <property type="entry name" value="SPRY_dom"/>
</dbReference>
<dbReference type="GO" id="GO:0045087">
    <property type="term" value="P:innate immune response"/>
    <property type="evidence" value="ECO:0007669"/>
    <property type="project" value="UniProtKB-KW"/>
</dbReference>
<dbReference type="InterPro" id="IPR001870">
    <property type="entry name" value="B30.2/SPRY"/>
</dbReference>
<gene>
    <name evidence="11" type="primary">LOC120443313</name>
</gene>
<dbReference type="PROSITE" id="PS50089">
    <property type="entry name" value="ZF_RING_2"/>
    <property type="match status" value="1"/>
</dbReference>
<dbReference type="InterPro" id="IPR058030">
    <property type="entry name" value="TRIM8/14/16/25/29/45/65_CC"/>
</dbReference>
<evidence type="ECO:0000259" key="9">
    <source>
        <dbReference type="PROSITE" id="PS50119"/>
    </source>
</evidence>
<dbReference type="PROSITE" id="PS00518">
    <property type="entry name" value="ZF_RING_1"/>
    <property type="match status" value="1"/>
</dbReference>
<dbReference type="KEGG" id="oau:120443313"/>
<dbReference type="SUPFAM" id="SSF57850">
    <property type="entry name" value="RING/U-box"/>
    <property type="match status" value="1"/>
</dbReference>
<evidence type="ECO:0000259" key="10">
    <source>
        <dbReference type="PROSITE" id="PS50188"/>
    </source>
</evidence>
<dbReference type="PROSITE" id="PS50188">
    <property type="entry name" value="B302_SPRY"/>
    <property type="match status" value="1"/>
</dbReference>
<dbReference type="InterPro" id="IPR013083">
    <property type="entry name" value="Znf_RING/FYVE/PHD"/>
</dbReference>
<feature type="domain" description="RING-type" evidence="8">
    <location>
        <begin position="10"/>
        <end position="54"/>
    </location>
</feature>
<dbReference type="Gene3D" id="2.60.120.920">
    <property type="match status" value="1"/>
</dbReference>
<sequence>MGTMEETLKCPVCQDFFIDPVTLQCGHDFCLTCIQAVWETDLSDEGPFFCPECQIFLPSDLTLKVNADLQTKVKDFTTKTLSAAEQQAAASTSETKSSSAICCDQCIEMPSVAIRTCLTCDASLCQAHALLHQQRSALREHTVVEVTSDPLSLKCREHRDELKLFCMEEKVPVCCLCVLVGTHKHHKASQLHEAKADFKSMLETTMNQLLKRRSEAEHAIKDLESLYTQTVTSAAEFRERISDKYSRIHVVLNGDERLMMQIIDAEETCMTEWLEAQRSIVEAQIKEIDAFRASSKSLLQETNDLRFLQQITSQNLCDPLDFAPIREVNRDLCDPEKLRTVERLVDELSVALSQHFPRMWSYLSSPVLDFKTAHPKLELSQDRKQVYWRRQPFGEGQSPQPYDSQYSVLAQESFTGGQHYWEVIVQDKPFWMIGVTTGSVDKKASLSQSSSSLGVNNTSWCIYYGDGQYLACHDTQEKQLSVGKRVRKLGILANLQKGELSFYDADAMRLLHSFCVQWTEPLYPIFNPCIDMNGVNTQPLTLFWIKDPWDWHTREEKSELTGTI</sequence>
<evidence type="ECO:0000256" key="7">
    <source>
        <dbReference type="SAM" id="Coils"/>
    </source>
</evidence>
<dbReference type="PANTHER" id="PTHR25465">
    <property type="entry name" value="B-BOX DOMAIN CONTAINING"/>
    <property type="match status" value="1"/>
</dbReference>
<keyword evidence="4" id="KW-0862">Zinc</keyword>
<accession>A0AAZ1X7E6</accession>
<evidence type="ECO:0000256" key="3">
    <source>
        <dbReference type="ARBA" id="ARBA00022771"/>
    </source>
</evidence>
<dbReference type="SMART" id="SM00449">
    <property type="entry name" value="SPRY"/>
    <property type="match status" value="1"/>
</dbReference>
<dbReference type="GeneID" id="120443313"/>
<dbReference type="Gene3D" id="3.30.160.60">
    <property type="entry name" value="Classic Zinc Finger"/>
    <property type="match status" value="1"/>
</dbReference>
<dbReference type="PANTHER" id="PTHR25465:SF11">
    <property type="entry name" value="TRIPARTITE MOTIF CONTAINING 14"/>
    <property type="match status" value="1"/>
</dbReference>
<dbReference type="Gene3D" id="4.10.830.40">
    <property type="match status" value="1"/>
</dbReference>
<keyword evidence="1" id="KW-0399">Innate immunity</keyword>
<dbReference type="RefSeq" id="XP_039477593.1">
    <property type="nucleotide sequence ID" value="XM_039621659.1"/>
</dbReference>
<dbReference type="PROSITE" id="PS50119">
    <property type="entry name" value="ZF_BBOX"/>
    <property type="match status" value="1"/>
</dbReference>
<dbReference type="InterPro" id="IPR000315">
    <property type="entry name" value="Znf_B-box"/>
</dbReference>
<dbReference type="Gene3D" id="3.30.40.10">
    <property type="entry name" value="Zinc/RING finger domain, C3HC4 (zinc finger)"/>
    <property type="match status" value="1"/>
</dbReference>